<organism evidence="2 3">
    <name type="scientific">Chitinophaga nivalis</name>
    <dbReference type="NCBI Taxonomy" id="2991709"/>
    <lineage>
        <taxon>Bacteria</taxon>
        <taxon>Pseudomonadati</taxon>
        <taxon>Bacteroidota</taxon>
        <taxon>Chitinophagia</taxon>
        <taxon>Chitinophagales</taxon>
        <taxon>Chitinophagaceae</taxon>
        <taxon>Chitinophaga</taxon>
    </lineage>
</organism>
<evidence type="ECO:0000313" key="2">
    <source>
        <dbReference type="EMBL" id="MCW3483246.1"/>
    </source>
</evidence>
<gene>
    <name evidence="2" type="ORF">OL497_05040</name>
</gene>
<keyword evidence="2" id="KW-0378">Hydrolase</keyword>
<proteinExistence type="predicted"/>
<dbReference type="InterPro" id="IPR050266">
    <property type="entry name" value="AB_hydrolase_sf"/>
</dbReference>
<dbReference type="GO" id="GO:0016787">
    <property type="term" value="F:hydrolase activity"/>
    <property type="evidence" value="ECO:0007669"/>
    <property type="project" value="UniProtKB-KW"/>
</dbReference>
<protein>
    <submittedName>
        <fullName evidence="2">Alpha/beta hydrolase</fullName>
    </submittedName>
</protein>
<dbReference type="SUPFAM" id="SSF53474">
    <property type="entry name" value="alpha/beta-Hydrolases"/>
    <property type="match status" value="1"/>
</dbReference>
<dbReference type="EMBL" id="JAPDNS010000001">
    <property type="protein sequence ID" value="MCW3483246.1"/>
    <property type="molecule type" value="Genomic_DNA"/>
</dbReference>
<dbReference type="InterPro" id="IPR029058">
    <property type="entry name" value="AB_hydrolase_fold"/>
</dbReference>
<dbReference type="Proteomes" id="UP001207742">
    <property type="component" value="Unassembled WGS sequence"/>
</dbReference>
<evidence type="ECO:0000259" key="1">
    <source>
        <dbReference type="Pfam" id="PF12697"/>
    </source>
</evidence>
<sequence>MIKYQIAVVYNAEHHKYSGNYGFIRYSRRLIKTIFHLRQQTVTLQVTFLITKLPFMKQFFAMVSPRLLLLLCLFFGIRHMDAAAANHYSFAVKKEGRGTPLIFLPGAYCSGAVWDETVAHYKKNYTCYQITLPGFGGQPPIQSDSLLNTVVHELADFIRENKLQKPVIVGHSLGGWLALQLGIRYPDLPGKLICVSSGPFLPAFFMGAHVTPDSTRAMALEMKKQMSAPTPAHVKSGQQRMLASMITDARNIKKVADMAATADGPTQGTVMYELYTTDLRDLIHLIRCPILVLADWAGYKDYGATRTSVLENYQLQYKQAPQTIIAMNDQAKHFIMLDQPVWFFHQVDSFLRP</sequence>
<feature type="domain" description="AB hydrolase-1" evidence="1">
    <location>
        <begin position="101"/>
        <end position="344"/>
    </location>
</feature>
<dbReference type="PANTHER" id="PTHR43798">
    <property type="entry name" value="MONOACYLGLYCEROL LIPASE"/>
    <property type="match status" value="1"/>
</dbReference>
<dbReference type="Gene3D" id="3.40.50.1820">
    <property type="entry name" value="alpha/beta hydrolase"/>
    <property type="match status" value="1"/>
</dbReference>
<keyword evidence="3" id="KW-1185">Reference proteome</keyword>
<dbReference type="RefSeq" id="WP_264728389.1">
    <property type="nucleotide sequence ID" value="NZ_JAPDNR010000001.1"/>
</dbReference>
<dbReference type="Pfam" id="PF12697">
    <property type="entry name" value="Abhydrolase_6"/>
    <property type="match status" value="1"/>
</dbReference>
<evidence type="ECO:0000313" key="3">
    <source>
        <dbReference type="Proteomes" id="UP001207742"/>
    </source>
</evidence>
<comment type="caution">
    <text evidence="2">The sequence shown here is derived from an EMBL/GenBank/DDBJ whole genome shotgun (WGS) entry which is preliminary data.</text>
</comment>
<dbReference type="InterPro" id="IPR000073">
    <property type="entry name" value="AB_hydrolase_1"/>
</dbReference>
<reference evidence="2 3" key="1">
    <citation type="submission" date="2022-10" db="EMBL/GenBank/DDBJ databases">
        <title>Chitinophaga nivalis PC15 sp. nov., isolated from Pyeongchang county, South Korea.</title>
        <authorList>
            <person name="Trinh H.N."/>
        </authorList>
    </citation>
    <scope>NUCLEOTIDE SEQUENCE [LARGE SCALE GENOMIC DNA]</scope>
    <source>
        <strain evidence="2 3">PC14</strain>
    </source>
</reference>
<accession>A0ABT3IH48</accession>
<name>A0ABT3IH48_9BACT</name>